<proteinExistence type="predicted"/>
<dbReference type="Gene3D" id="1.10.287.130">
    <property type="match status" value="1"/>
</dbReference>
<accession>A0ABM9BSY0</accession>
<feature type="domain" description="PAC" evidence="11">
    <location>
        <begin position="212"/>
        <end position="262"/>
    </location>
</feature>
<keyword evidence="13" id="KW-1185">Reference proteome</keyword>
<comment type="catalytic activity">
    <reaction evidence="1">
        <text>ATP + protein L-histidine = ADP + protein N-phospho-L-histidine.</text>
        <dbReference type="EC" id="2.7.13.3"/>
    </reaction>
</comment>
<protein>
    <recommendedName>
        <fullName evidence="2">histidine kinase</fullName>
        <ecNumber evidence="2">2.7.13.3</ecNumber>
    </recommendedName>
</protein>
<keyword evidence="6" id="KW-0418">Kinase</keyword>
<dbReference type="Proteomes" id="UP000838821">
    <property type="component" value="Unassembled WGS sequence"/>
</dbReference>
<dbReference type="SMART" id="SM00387">
    <property type="entry name" value="HATPase_c"/>
    <property type="match status" value="1"/>
</dbReference>
<dbReference type="Gene3D" id="3.30.450.20">
    <property type="entry name" value="PAS domain"/>
    <property type="match status" value="2"/>
</dbReference>
<dbReference type="InterPro" id="IPR013655">
    <property type="entry name" value="PAS_fold_3"/>
</dbReference>
<evidence type="ECO:0000259" key="11">
    <source>
        <dbReference type="PROSITE" id="PS50113"/>
    </source>
</evidence>
<dbReference type="InterPro" id="IPR036097">
    <property type="entry name" value="HisK_dim/P_sf"/>
</dbReference>
<evidence type="ECO:0000256" key="2">
    <source>
        <dbReference type="ARBA" id="ARBA00012438"/>
    </source>
</evidence>
<organism evidence="12 13">
    <name type="scientific">Paenibacillus allorhizoplanae</name>
    <dbReference type="NCBI Taxonomy" id="2905648"/>
    <lineage>
        <taxon>Bacteria</taxon>
        <taxon>Bacillati</taxon>
        <taxon>Bacillota</taxon>
        <taxon>Bacilli</taxon>
        <taxon>Bacillales</taxon>
        <taxon>Paenibacillaceae</taxon>
        <taxon>Paenibacillus</taxon>
    </lineage>
</organism>
<evidence type="ECO:0000256" key="5">
    <source>
        <dbReference type="ARBA" id="ARBA00022741"/>
    </source>
</evidence>
<dbReference type="PANTHER" id="PTHR43065:SF34">
    <property type="entry name" value="SPORULATION KINASE A"/>
    <property type="match status" value="1"/>
</dbReference>
<dbReference type="SMART" id="SM00091">
    <property type="entry name" value="PAS"/>
    <property type="match status" value="2"/>
</dbReference>
<dbReference type="CDD" id="cd00130">
    <property type="entry name" value="PAS"/>
    <property type="match status" value="1"/>
</dbReference>
<dbReference type="PRINTS" id="PR00344">
    <property type="entry name" value="BCTRLSENSOR"/>
</dbReference>
<evidence type="ECO:0000313" key="13">
    <source>
        <dbReference type="Proteomes" id="UP000838821"/>
    </source>
</evidence>
<keyword evidence="7" id="KW-0067">ATP-binding</keyword>
<dbReference type="Pfam" id="PF00512">
    <property type="entry name" value="HisKA"/>
    <property type="match status" value="1"/>
</dbReference>
<evidence type="ECO:0000259" key="9">
    <source>
        <dbReference type="PROSITE" id="PS50109"/>
    </source>
</evidence>
<name>A0ABM9BSY0_9BACL</name>
<evidence type="ECO:0000256" key="4">
    <source>
        <dbReference type="ARBA" id="ARBA00022679"/>
    </source>
</evidence>
<dbReference type="RefSeq" id="WP_236284288.1">
    <property type="nucleotide sequence ID" value="NZ_CAKMMW010000001.1"/>
</dbReference>
<evidence type="ECO:0000313" key="12">
    <source>
        <dbReference type="EMBL" id="CAH1192851.1"/>
    </source>
</evidence>
<keyword evidence="3" id="KW-0597">Phosphoprotein</keyword>
<dbReference type="InterPro" id="IPR003661">
    <property type="entry name" value="HisK_dim/P_dom"/>
</dbReference>
<dbReference type="SMART" id="SM00388">
    <property type="entry name" value="HisKA"/>
    <property type="match status" value="1"/>
</dbReference>
<dbReference type="PROSITE" id="PS50112">
    <property type="entry name" value="PAS"/>
    <property type="match status" value="1"/>
</dbReference>
<gene>
    <name evidence="12" type="primary">sasA_2</name>
    <name evidence="12" type="ORF">PAECIP111891_00451</name>
</gene>
<feature type="domain" description="PAS" evidence="10">
    <location>
        <begin position="12"/>
        <end position="75"/>
    </location>
</feature>
<dbReference type="PROSITE" id="PS50113">
    <property type="entry name" value="PAC"/>
    <property type="match status" value="2"/>
</dbReference>
<evidence type="ECO:0000256" key="7">
    <source>
        <dbReference type="ARBA" id="ARBA00022840"/>
    </source>
</evidence>
<dbReference type="InterPro" id="IPR000014">
    <property type="entry name" value="PAS"/>
</dbReference>
<dbReference type="InterPro" id="IPR013767">
    <property type="entry name" value="PAS_fold"/>
</dbReference>
<dbReference type="SUPFAM" id="SSF55785">
    <property type="entry name" value="PYP-like sensor domain (PAS domain)"/>
    <property type="match status" value="2"/>
</dbReference>
<sequence>MKLAPIELYDIAFNNASIGMAIVSTEGRFLEVNKFLCEMFGYELNELLSLDFQTITHPDDIGMNMDYITRILSGEMDAYHMNKRYIHKKGHVVWALLIVSLIRDSNGTPLFFFSQIHDITAVKEAEVIQQQTELVLKEKEERFFLLLEELPDGIFIVQNGSFQYLNKAAMDIIGVSDAEEAIYLDFMIMIVPAYHKRIQEQMQRLWLDERQDPLEFEIVCIDGENKHVEATIMQTVYKGGKAILGVFRDITDRKKSMERAIHADKLSMIGQLAAGVAHEIRNPLTSINGFIKLLKDSQAKEYYYEIIESELKRIEFITNELLILAKPNAIRFQKTCLRHLLEQVIELMSVQALMSDVEIVCEWMADEIFISCEPVKIKQVFINLLKNGIEAMPDGGVINLIALKENESALIQVQDQGCGIPPDQLAKIGQPFFTTKDSGTGLGIMITYNIIHHHGGTISIESCESAGTTFSVRFPLKEEVWSTT</sequence>
<evidence type="ECO:0000256" key="6">
    <source>
        <dbReference type="ARBA" id="ARBA00022777"/>
    </source>
</evidence>
<dbReference type="CDD" id="cd00082">
    <property type="entry name" value="HisKA"/>
    <property type="match status" value="1"/>
</dbReference>
<evidence type="ECO:0000256" key="1">
    <source>
        <dbReference type="ARBA" id="ARBA00000085"/>
    </source>
</evidence>
<dbReference type="SUPFAM" id="SSF55874">
    <property type="entry name" value="ATPase domain of HSP90 chaperone/DNA topoisomerase II/histidine kinase"/>
    <property type="match status" value="1"/>
</dbReference>
<dbReference type="CDD" id="cd00075">
    <property type="entry name" value="HATPase"/>
    <property type="match status" value="1"/>
</dbReference>
<evidence type="ECO:0000259" key="10">
    <source>
        <dbReference type="PROSITE" id="PS50112"/>
    </source>
</evidence>
<comment type="caution">
    <text evidence="12">The sequence shown here is derived from an EMBL/GenBank/DDBJ whole genome shotgun (WGS) entry which is preliminary data.</text>
</comment>
<dbReference type="InterPro" id="IPR001610">
    <property type="entry name" value="PAC"/>
</dbReference>
<dbReference type="InterPro" id="IPR005467">
    <property type="entry name" value="His_kinase_dom"/>
</dbReference>
<dbReference type="PANTHER" id="PTHR43065">
    <property type="entry name" value="SENSOR HISTIDINE KINASE"/>
    <property type="match status" value="1"/>
</dbReference>
<evidence type="ECO:0000256" key="8">
    <source>
        <dbReference type="ARBA" id="ARBA00023012"/>
    </source>
</evidence>
<dbReference type="InterPro" id="IPR000700">
    <property type="entry name" value="PAS-assoc_C"/>
</dbReference>
<dbReference type="Pfam" id="PF00989">
    <property type="entry name" value="PAS"/>
    <property type="match status" value="1"/>
</dbReference>
<dbReference type="SUPFAM" id="SSF47384">
    <property type="entry name" value="Homodimeric domain of signal transducing histidine kinase"/>
    <property type="match status" value="1"/>
</dbReference>
<keyword evidence="5" id="KW-0547">Nucleotide-binding</keyword>
<reference evidence="12" key="1">
    <citation type="submission" date="2022-01" db="EMBL/GenBank/DDBJ databases">
        <authorList>
            <person name="Criscuolo A."/>
        </authorList>
    </citation>
    <scope>NUCLEOTIDE SEQUENCE</scope>
    <source>
        <strain evidence="12">CIP111891</strain>
    </source>
</reference>
<keyword evidence="8" id="KW-0902">Two-component regulatory system</keyword>
<feature type="domain" description="PAC" evidence="11">
    <location>
        <begin position="79"/>
        <end position="131"/>
    </location>
</feature>
<dbReference type="InterPro" id="IPR003594">
    <property type="entry name" value="HATPase_dom"/>
</dbReference>
<dbReference type="SMART" id="SM00086">
    <property type="entry name" value="PAC"/>
    <property type="match status" value="2"/>
</dbReference>
<dbReference type="InterPro" id="IPR036890">
    <property type="entry name" value="HATPase_C_sf"/>
</dbReference>
<dbReference type="Gene3D" id="3.30.565.10">
    <property type="entry name" value="Histidine kinase-like ATPase, C-terminal domain"/>
    <property type="match status" value="1"/>
</dbReference>
<dbReference type="Pfam" id="PF02518">
    <property type="entry name" value="HATPase_c"/>
    <property type="match status" value="1"/>
</dbReference>
<dbReference type="InterPro" id="IPR004358">
    <property type="entry name" value="Sig_transdc_His_kin-like_C"/>
</dbReference>
<dbReference type="EC" id="2.7.13.3" evidence="2"/>
<dbReference type="PROSITE" id="PS50109">
    <property type="entry name" value="HIS_KIN"/>
    <property type="match status" value="1"/>
</dbReference>
<evidence type="ECO:0000256" key="3">
    <source>
        <dbReference type="ARBA" id="ARBA00022553"/>
    </source>
</evidence>
<dbReference type="InterPro" id="IPR035965">
    <property type="entry name" value="PAS-like_dom_sf"/>
</dbReference>
<dbReference type="GO" id="GO:0016740">
    <property type="term" value="F:transferase activity"/>
    <property type="evidence" value="ECO:0007669"/>
    <property type="project" value="UniProtKB-KW"/>
</dbReference>
<dbReference type="Pfam" id="PF08447">
    <property type="entry name" value="PAS_3"/>
    <property type="match status" value="1"/>
</dbReference>
<dbReference type="EMBL" id="CAKMMW010000001">
    <property type="protein sequence ID" value="CAH1192851.1"/>
    <property type="molecule type" value="Genomic_DNA"/>
</dbReference>
<feature type="domain" description="Histidine kinase" evidence="9">
    <location>
        <begin position="275"/>
        <end position="478"/>
    </location>
</feature>
<keyword evidence="4 12" id="KW-0808">Transferase</keyword>
<dbReference type="NCBIfam" id="TIGR00229">
    <property type="entry name" value="sensory_box"/>
    <property type="match status" value="2"/>
</dbReference>